<name>A0A2S6CJF7_9PEZI</name>
<sequence length="371" mass="41850">MEEQAATNLFGALIFWLYIVLALVFTSLVLESIVRLPTPLEKRKRVLVFSSLAFFSFAALSFNMLHVLVYSFQLWTEDHPLPNGMNVGSALTTIWKWSITSTLFKDFGVAIVEDLRRFFWTQAALWATMSVCLYMGAKGVHRRVPRLWAYFALSQILPISFAQNLFYVALLKLPRGDSNTGVTLPRNITAGVVLSYGASLLLAAFPLMWDVFDKVYPITVREIEAVPWGCGPPRKVERDSRFLIPTILVARMLLLLPLFLPKLQRGANTTSYPRGGSDMQIMQKLVTVCALAMTAVVGRFSRDLDFMRNEFLIMEFNDFLLPTLWSHPAVTSLGLDFLLSCISAAGWVSKWVQCGDAPRSSRSKREDIKSK</sequence>
<dbReference type="AlphaFoldDB" id="A0A2S6CJF7"/>
<dbReference type="OrthoDB" id="18595at2759"/>
<organism evidence="2 3">
    <name type="scientific">Cercospora berteroae</name>
    <dbReference type="NCBI Taxonomy" id="357750"/>
    <lineage>
        <taxon>Eukaryota</taxon>
        <taxon>Fungi</taxon>
        <taxon>Dikarya</taxon>
        <taxon>Ascomycota</taxon>
        <taxon>Pezizomycotina</taxon>
        <taxon>Dothideomycetes</taxon>
        <taxon>Dothideomycetidae</taxon>
        <taxon>Mycosphaerellales</taxon>
        <taxon>Mycosphaerellaceae</taxon>
        <taxon>Cercospora</taxon>
    </lineage>
</organism>
<feature type="transmembrane region" description="Helical" evidence="1">
    <location>
        <begin position="188"/>
        <end position="209"/>
    </location>
</feature>
<feature type="transmembrane region" description="Helical" evidence="1">
    <location>
        <begin position="12"/>
        <end position="34"/>
    </location>
</feature>
<keyword evidence="1" id="KW-0472">Membrane</keyword>
<evidence type="ECO:0000256" key="1">
    <source>
        <dbReference type="SAM" id="Phobius"/>
    </source>
</evidence>
<accession>A0A2S6CJF7</accession>
<dbReference type="Proteomes" id="UP000237631">
    <property type="component" value="Unassembled WGS sequence"/>
</dbReference>
<feature type="transmembrane region" description="Helical" evidence="1">
    <location>
        <begin position="118"/>
        <end position="135"/>
    </location>
</feature>
<comment type="caution">
    <text evidence="2">The sequence shown here is derived from an EMBL/GenBank/DDBJ whole genome shotgun (WGS) entry which is preliminary data.</text>
</comment>
<feature type="transmembrane region" description="Helical" evidence="1">
    <location>
        <begin position="147"/>
        <end position="168"/>
    </location>
</feature>
<feature type="transmembrane region" description="Helical" evidence="1">
    <location>
        <begin position="281"/>
        <end position="300"/>
    </location>
</feature>
<keyword evidence="1" id="KW-1133">Transmembrane helix</keyword>
<feature type="transmembrane region" description="Helical" evidence="1">
    <location>
        <begin position="242"/>
        <end position="261"/>
    </location>
</feature>
<dbReference type="EMBL" id="PNEN01000346">
    <property type="protein sequence ID" value="PPJ59857.1"/>
    <property type="molecule type" value="Genomic_DNA"/>
</dbReference>
<evidence type="ECO:0000313" key="3">
    <source>
        <dbReference type="Proteomes" id="UP000237631"/>
    </source>
</evidence>
<keyword evidence="1" id="KW-0812">Transmembrane</keyword>
<gene>
    <name evidence="2" type="ORF">CBER1_04935</name>
</gene>
<evidence type="ECO:0000313" key="2">
    <source>
        <dbReference type="EMBL" id="PPJ59857.1"/>
    </source>
</evidence>
<reference evidence="3" key="1">
    <citation type="journal article" date="2017" name="bioRxiv">
        <title>Conservation of a gene cluster reveals novel cercosporin biosynthetic mechanisms and extends production to the genus Colletotrichum.</title>
        <authorList>
            <person name="de Jonge R."/>
            <person name="Ebert M.K."/>
            <person name="Huitt-Roehl C.R."/>
            <person name="Pal P."/>
            <person name="Suttle J.C."/>
            <person name="Spanner R.E."/>
            <person name="Neubauer J.D."/>
            <person name="Jurick W.M.II."/>
            <person name="Stott K.A."/>
            <person name="Secor G.A."/>
            <person name="Thomma B.P.H.J."/>
            <person name="Van de Peer Y."/>
            <person name="Townsend C.A."/>
            <person name="Bolton M.D."/>
        </authorList>
    </citation>
    <scope>NUCLEOTIDE SEQUENCE [LARGE SCALE GENOMIC DNA]</scope>
    <source>
        <strain evidence="3">CBS538.71</strain>
    </source>
</reference>
<proteinExistence type="predicted"/>
<keyword evidence="3" id="KW-1185">Reference proteome</keyword>
<feature type="transmembrane region" description="Helical" evidence="1">
    <location>
        <begin position="46"/>
        <end position="72"/>
    </location>
</feature>
<protein>
    <submittedName>
        <fullName evidence="2">Uncharacterized protein</fullName>
    </submittedName>
</protein>